<dbReference type="Proteomes" id="UP000051373">
    <property type="component" value="Unassembled WGS sequence"/>
</dbReference>
<name>A0A0S8FUB8_UNCW3</name>
<evidence type="ECO:0000313" key="1">
    <source>
        <dbReference type="EMBL" id="KPK63682.1"/>
    </source>
</evidence>
<gene>
    <name evidence="1" type="ORF">AMJ83_05625</name>
</gene>
<dbReference type="EMBL" id="LJUJ01000009">
    <property type="protein sequence ID" value="KPK63682.1"/>
    <property type="molecule type" value="Genomic_DNA"/>
</dbReference>
<accession>A0A0S8FUB8</accession>
<dbReference type="AlphaFoldDB" id="A0A0S8FUB8"/>
<protein>
    <submittedName>
        <fullName evidence="1">Uncharacterized protein</fullName>
    </submittedName>
</protein>
<organism evidence="1 2">
    <name type="scientific">candidate division WOR_3 bacterium SM23_42</name>
    <dbReference type="NCBI Taxonomy" id="1703779"/>
    <lineage>
        <taxon>Bacteria</taxon>
        <taxon>Bacteria division WOR-3</taxon>
    </lineage>
</organism>
<comment type="caution">
    <text evidence="1">The sequence shown here is derived from an EMBL/GenBank/DDBJ whole genome shotgun (WGS) entry which is preliminary data.</text>
</comment>
<reference evidence="1 2" key="1">
    <citation type="journal article" date="2015" name="Microbiome">
        <title>Genomic resolution of linkages in carbon, nitrogen, and sulfur cycling among widespread estuary sediment bacteria.</title>
        <authorList>
            <person name="Baker B.J."/>
            <person name="Lazar C.S."/>
            <person name="Teske A.P."/>
            <person name="Dick G.J."/>
        </authorList>
    </citation>
    <scope>NUCLEOTIDE SEQUENCE [LARGE SCALE GENOMIC DNA]</scope>
    <source>
        <strain evidence="1">SM23_42</strain>
    </source>
</reference>
<evidence type="ECO:0000313" key="2">
    <source>
        <dbReference type="Proteomes" id="UP000051373"/>
    </source>
</evidence>
<proteinExistence type="predicted"/>
<sequence length="386" mass="44877">MTFPFYAVLAVMLCLNCVQYTKYVPDPEQDIDRWIKNFEQQISFSYEYEMKVSFVHVHASGDCMIGKGEKLTGQWQRNGDVRRFKYVGLGDIEYSREDGAWQESSRGEQSDVFTQIKRILTFDKFQYQGFDDGYWYTFKANIPFLAPDRRKEMIGSIKISRRNYLPELIWAGLPDSSAFWTAQIFGYNDRKNIKQPVREFNDYVVILPGSSKIADSRGLKHRLYLVGVDFRTELVPHGMLLSLPSHYGHEDVKTMLRPGGLFVYGVTLDNKAAHRIAYLKDNMYAPIFLTDILLTERDVRDVEIDFDERSTPYISLKLHEKHMMPPMVAFEIDSTVVATAALDTSRKMDRIRLYPEMQYHDIEILRAYVAQPLRAVELRPAHGENP</sequence>
<dbReference type="STRING" id="1703779.AMJ83_05625"/>